<dbReference type="CDD" id="cd00880">
    <property type="entry name" value="Era_like"/>
    <property type="match status" value="1"/>
</dbReference>
<dbReference type="Pfam" id="PF18133">
    <property type="entry name" value="HydF_tetramer"/>
    <property type="match status" value="1"/>
</dbReference>
<evidence type="ECO:0000313" key="4">
    <source>
        <dbReference type="EMBL" id="SEM18486.1"/>
    </source>
</evidence>
<dbReference type="STRING" id="43775.SAMN04489760_10639"/>
<feature type="domain" description="G" evidence="1">
    <location>
        <begin position="11"/>
        <end position="125"/>
    </location>
</feature>
<dbReference type="InterPro" id="IPR040644">
    <property type="entry name" value="HydF_tetramer"/>
</dbReference>
<dbReference type="EMBL" id="FOBS01000006">
    <property type="protein sequence ID" value="SEM18486.1"/>
    <property type="molecule type" value="Genomic_DNA"/>
</dbReference>
<dbReference type="InterPro" id="IPR005225">
    <property type="entry name" value="Small_GTP-bd"/>
</dbReference>
<evidence type="ECO:0000313" key="5">
    <source>
        <dbReference type="Proteomes" id="UP000198744"/>
    </source>
</evidence>
<feature type="domain" description="Hydrogen maturase F tetramerization" evidence="3">
    <location>
        <begin position="285"/>
        <end position="400"/>
    </location>
</feature>
<dbReference type="Proteomes" id="UP000198744">
    <property type="component" value="Unassembled WGS sequence"/>
</dbReference>
<dbReference type="Gene3D" id="3.40.50.11420">
    <property type="match status" value="1"/>
</dbReference>
<dbReference type="NCBIfam" id="TIGR03918">
    <property type="entry name" value="GTP_HydF"/>
    <property type="match status" value="1"/>
</dbReference>
<dbReference type="Gene3D" id="3.40.50.300">
    <property type="entry name" value="P-loop containing nucleotide triphosphate hydrolases"/>
    <property type="match status" value="1"/>
</dbReference>
<gene>
    <name evidence="4" type="ORF">SAMN04489760_10639</name>
</gene>
<dbReference type="AlphaFoldDB" id="A0A1H7WAA1"/>
<sequence length="418" mass="45805">MDTTPKGNRLHIALLGRTNVGKSSFLNMMAGQDIAITSPVAGTTTDVVEKAMELLPLGPILFLDTAGLDDISELASLRLKKTEKIFDRADVAILVTEPDVWGTYEEEVLAEMDKRKVPVLVVINKIDLDQPSETFLRELKTKTSRVVPVSSFDVQKRDAFVDALKRQLLEVAPDDFVQPPSLVGDLLPPGGLAVLVVPIDLQAPKGRLILPQVQTIRDALDNDAAVLIVKERELPATLALLNRLPDVVICDSQAILKVSADVAPAIPLTTFSILFARQKGDLAAAAEGAAQIETLQSGDKVLIAEACSHHPLQDDIGRVKIPRWLKQYVGGDIRTDVSAGRDYPENLREYKLIIHCGGCMLTRREMLSRMQQAREAQVPVTNYGLAISFTQGVARRVLSPFPSALLAYDRKMKEHSSR</sequence>
<dbReference type="NCBIfam" id="TIGR00231">
    <property type="entry name" value="small_GTP"/>
    <property type="match status" value="1"/>
</dbReference>
<name>A0A1H7WAA1_9BACT</name>
<dbReference type="GO" id="GO:0005525">
    <property type="term" value="F:GTP binding"/>
    <property type="evidence" value="ECO:0007669"/>
    <property type="project" value="InterPro"/>
</dbReference>
<dbReference type="OrthoDB" id="9811338at2"/>
<dbReference type="Gene3D" id="3.40.50.11410">
    <property type="match status" value="1"/>
</dbReference>
<proteinExistence type="predicted"/>
<evidence type="ECO:0000259" key="1">
    <source>
        <dbReference type="Pfam" id="PF01926"/>
    </source>
</evidence>
<dbReference type="InterPro" id="IPR023873">
    <property type="entry name" value="FeFe-hyd_GTPase_HydF"/>
</dbReference>
<dbReference type="GO" id="GO:0030488">
    <property type="term" value="P:tRNA methylation"/>
    <property type="evidence" value="ECO:0007669"/>
    <property type="project" value="TreeGrafter"/>
</dbReference>
<evidence type="ECO:0000259" key="3">
    <source>
        <dbReference type="Pfam" id="PF18133"/>
    </source>
</evidence>
<feature type="domain" description="Hydrogen maturase F dimerization" evidence="2">
    <location>
        <begin position="182"/>
        <end position="280"/>
    </location>
</feature>
<dbReference type="Pfam" id="PF01926">
    <property type="entry name" value="MMR_HSR1"/>
    <property type="match status" value="1"/>
</dbReference>
<dbReference type="SUPFAM" id="SSF52540">
    <property type="entry name" value="P-loop containing nucleoside triphosphate hydrolases"/>
    <property type="match status" value="1"/>
</dbReference>
<dbReference type="InterPro" id="IPR041606">
    <property type="entry name" value="HydF_dimer"/>
</dbReference>
<dbReference type="GO" id="GO:0005737">
    <property type="term" value="C:cytoplasm"/>
    <property type="evidence" value="ECO:0007669"/>
    <property type="project" value="TreeGrafter"/>
</dbReference>
<keyword evidence="5" id="KW-1185">Reference proteome</keyword>
<dbReference type="InterPro" id="IPR006073">
    <property type="entry name" value="GTP-bd"/>
</dbReference>
<dbReference type="GO" id="GO:0002098">
    <property type="term" value="P:tRNA wobble uridine modification"/>
    <property type="evidence" value="ECO:0007669"/>
    <property type="project" value="TreeGrafter"/>
</dbReference>
<accession>A0A1H7WAA1</accession>
<evidence type="ECO:0000259" key="2">
    <source>
        <dbReference type="Pfam" id="PF18128"/>
    </source>
</evidence>
<organism evidence="4 5">
    <name type="scientific">Syntrophus gentianae</name>
    <dbReference type="NCBI Taxonomy" id="43775"/>
    <lineage>
        <taxon>Bacteria</taxon>
        <taxon>Pseudomonadati</taxon>
        <taxon>Thermodesulfobacteriota</taxon>
        <taxon>Syntrophia</taxon>
        <taxon>Syntrophales</taxon>
        <taxon>Syntrophaceae</taxon>
        <taxon>Syntrophus</taxon>
    </lineage>
</organism>
<protein>
    <submittedName>
        <fullName evidence="4">[FeFe] hydrogenase H-cluster maturation GTPase HydF</fullName>
    </submittedName>
</protein>
<dbReference type="Pfam" id="PF18128">
    <property type="entry name" value="HydF_dimer"/>
    <property type="match status" value="1"/>
</dbReference>
<reference evidence="4 5" key="1">
    <citation type="submission" date="2016-10" db="EMBL/GenBank/DDBJ databases">
        <authorList>
            <person name="de Groot N.N."/>
        </authorList>
    </citation>
    <scope>NUCLEOTIDE SEQUENCE [LARGE SCALE GENOMIC DNA]</scope>
    <source>
        <strain evidence="4 5">DSM 8423</strain>
    </source>
</reference>
<dbReference type="PANTHER" id="PTHR42714">
    <property type="entry name" value="TRNA MODIFICATION GTPASE GTPBP3"/>
    <property type="match status" value="1"/>
</dbReference>
<dbReference type="RefSeq" id="WP_093882747.1">
    <property type="nucleotide sequence ID" value="NZ_FOBS01000006.1"/>
</dbReference>
<dbReference type="PANTHER" id="PTHR42714:SF6">
    <property type="entry name" value="TRANSLATION INITIATION FACTOR IF-2"/>
    <property type="match status" value="1"/>
</dbReference>
<dbReference type="InterPro" id="IPR027417">
    <property type="entry name" value="P-loop_NTPase"/>
</dbReference>